<reference evidence="1" key="1">
    <citation type="submission" date="2022-07" db="EMBL/GenBank/DDBJ databases">
        <authorList>
            <person name="Macas J."/>
            <person name="Novak P."/>
            <person name="Neumann P."/>
        </authorList>
    </citation>
    <scope>NUCLEOTIDE SEQUENCE</scope>
</reference>
<comment type="caution">
    <text evidence="1">The sequence shown here is derived from an EMBL/GenBank/DDBJ whole genome shotgun (WGS) entry which is preliminary data.</text>
</comment>
<protein>
    <submittedName>
        <fullName evidence="1">Uncharacterized protein</fullName>
    </submittedName>
</protein>
<evidence type="ECO:0000313" key="2">
    <source>
        <dbReference type="Proteomes" id="UP001152523"/>
    </source>
</evidence>
<organism evidence="1 2">
    <name type="scientific">Cuscuta epithymum</name>
    <dbReference type="NCBI Taxonomy" id="186058"/>
    <lineage>
        <taxon>Eukaryota</taxon>
        <taxon>Viridiplantae</taxon>
        <taxon>Streptophyta</taxon>
        <taxon>Embryophyta</taxon>
        <taxon>Tracheophyta</taxon>
        <taxon>Spermatophyta</taxon>
        <taxon>Magnoliopsida</taxon>
        <taxon>eudicotyledons</taxon>
        <taxon>Gunneridae</taxon>
        <taxon>Pentapetalae</taxon>
        <taxon>asterids</taxon>
        <taxon>lamiids</taxon>
        <taxon>Solanales</taxon>
        <taxon>Convolvulaceae</taxon>
        <taxon>Cuscuteae</taxon>
        <taxon>Cuscuta</taxon>
        <taxon>Cuscuta subgen. Cuscuta</taxon>
    </lineage>
</organism>
<dbReference type="AlphaFoldDB" id="A0AAV0CK38"/>
<keyword evidence="2" id="KW-1185">Reference proteome</keyword>
<dbReference type="EMBL" id="CAMAPF010000033">
    <property type="protein sequence ID" value="CAH9079547.1"/>
    <property type="molecule type" value="Genomic_DNA"/>
</dbReference>
<name>A0AAV0CK38_9ASTE</name>
<proteinExistence type="predicted"/>
<dbReference type="Proteomes" id="UP001152523">
    <property type="component" value="Unassembled WGS sequence"/>
</dbReference>
<sequence>MRKKSFKQLNSVPLSLRTCWDILSRHITVQEPKTLLSTEPEQLGPFRPIRPTLAISARFGPRGPLGWRASPPPILYKYGSFPPYYGWLPSSLFSSPSSFLLDLAQIPMNGSLYNVMVRRVLMRIERAWTLA</sequence>
<evidence type="ECO:0000313" key="1">
    <source>
        <dbReference type="EMBL" id="CAH9079547.1"/>
    </source>
</evidence>
<gene>
    <name evidence="1" type="ORF">CEPIT_LOCUS6963</name>
</gene>
<accession>A0AAV0CK38</accession>